<dbReference type="Proteomes" id="UP001492541">
    <property type="component" value="Chromosome"/>
</dbReference>
<feature type="domain" description="CRISPR system endoribonuclease Csx1 CARF" evidence="2">
    <location>
        <begin position="6"/>
        <end position="145"/>
    </location>
</feature>
<dbReference type="EMBL" id="CP087714">
    <property type="protein sequence ID" value="XAT63027.1"/>
    <property type="molecule type" value="Genomic_DNA"/>
</dbReference>
<evidence type="ECO:0000259" key="2">
    <source>
        <dbReference type="Pfam" id="PF22230"/>
    </source>
</evidence>
<name>A0ABZ3H3J4_GEOAI</name>
<feature type="domain" description="CRISPR system endoribonuclease Csx1-like HEPN" evidence="1">
    <location>
        <begin position="335"/>
        <end position="405"/>
    </location>
</feature>
<dbReference type="Gene3D" id="1.10.3740.10">
    <property type="entry name" value="SSO1389-like domains"/>
    <property type="match status" value="1"/>
</dbReference>
<organism evidence="3 4">
    <name type="scientific">Geoglobus acetivorans</name>
    <dbReference type="NCBI Taxonomy" id="565033"/>
    <lineage>
        <taxon>Archaea</taxon>
        <taxon>Methanobacteriati</taxon>
        <taxon>Methanobacteriota</taxon>
        <taxon>Archaeoglobi</taxon>
        <taxon>Archaeoglobales</taxon>
        <taxon>Archaeoglobaceae</taxon>
        <taxon>Geoglobus</taxon>
    </lineage>
</organism>
<keyword evidence="4" id="KW-1185">Reference proteome</keyword>
<dbReference type="Gene3D" id="3.40.50.10640">
    <property type="entry name" value="SSO1389-like"/>
    <property type="match status" value="1"/>
</dbReference>
<dbReference type="SUPFAM" id="SSF160980">
    <property type="entry name" value="SSO1389-like"/>
    <property type="match status" value="1"/>
</dbReference>
<gene>
    <name evidence="3" type="ORF">LPQ35_07125</name>
</gene>
<evidence type="ECO:0000313" key="3">
    <source>
        <dbReference type="EMBL" id="XAT63027.1"/>
    </source>
</evidence>
<reference evidence="3 4" key="1">
    <citation type="submission" date="2021-11" db="EMBL/GenBank/DDBJ databases">
        <title>Whole genome of Geoglobus acetivorans.</title>
        <authorList>
            <person name="Liu D."/>
        </authorList>
    </citation>
    <scope>NUCLEOTIDE SEQUENCE [LARGE SCALE GENOMIC DNA]</scope>
    <source>
        <strain evidence="3 4">SBH6</strain>
    </source>
</reference>
<dbReference type="Pfam" id="PF09455">
    <property type="entry name" value="Csx1_HEPN"/>
    <property type="match status" value="1"/>
</dbReference>
<evidence type="ECO:0008006" key="5">
    <source>
        <dbReference type="Google" id="ProtNLM"/>
    </source>
</evidence>
<evidence type="ECO:0000313" key="4">
    <source>
        <dbReference type="Proteomes" id="UP001492541"/>
    </source>
</evidence>
<dbReference type="RefSeq" id="WP_193808185.1">
    <property type="nucleotide sequence ID" value="NZ_CP087714.1"/>
</dbReference>
<protein>
    <recommendedName>
        <fullName evidence="5">TIGR01897 family CRISPR-associated protein</fullName>
    </recommendedName>
</protein>
<sequence length="423" mass="49201">MTTIFQVIGKPESYQEKEFTIDGVSYTTPLCSDALRRHLMEKGEEVDLTIFVPESMLIKDNLDTFKEKLADKGIDDFETVTIPPVGRYREQDVEVYFSGSVETIATAIFLHLLKERPGKLFIDLSTGFNIYPVSLLEATKRYLTYRKMEKILQGSSDVDASAIFTPPVTRTVQSYIVEIQHLDVKAFFSLPNANIDKIVKLCPESLKDELGRINRENAGLKKEFRHMFEELRLAYNAIRLNIPLTFYELLQMSYGIDELERKIVRFVEKLLEPHENGNRVERFPLDGVNVSNVFYAIAMFRSIREFRESLSEPEIDEILEKFTEVYRNRNTGTGVNEYFLQRDVNEIKKHSEKLSDGETELLGMLIHGQNFYKSSASKRNFFAHSGFLQEYTLVERKNGKIILRWAENRRKEIKNWILNPEKN</sequence>
<evidence type="ECO:0000259" key="1">
    <source>
        <dbReference type="Pfam" id="PF09455"/>
    </source>
</evidence>
<accession>A0ABZ3H3J4</accession>
<dbReference type="InterPro" id="IPR027419">
    <property type="entry name" value="CRISPR-assoc_Csx1_C"/>
</dbReference>
<dbReference type="InterPro" id="IPR019016">
    <property type="entry name" value="Csx1-like_HEPN"/>
</dbReference>
<dbReference type="Pfam" id="PF22230">
    <property type="entry name" value="Csx1_CARF"/>
    <property type="match status" value="1"/>
</dbReference>
<dbReference type="InterPro" id="IPR053857">
    <property type="entry name" value="Csx1_CARF"/>
</dbReference>
<proteinExistence type="predicted"/>
<dbReference type="GeneID" id="90449448"/>